<gene>
    <name evidence="7" type="ORF">D8Y23_02175</name>
</gene>
<evidence type="ECO:0000256" key="6">
    <source>
        <dbReference type="SAM" id="Phobius"/>
    </source>
</evidence>
<feature type="transmembrane region" description="Helical" evidence="6">
    <location>
        <begin position="118"/>
        <end position="140"/>
    </location>
</feature>
<reference evidence="7 8" key="1">
    <citation type="journal article" date="2018" name="Front. Microbiol.">
        <title>Novel Insights Into Bacterial Dimethylsulfoniopropionate Catabolism in the East China Sea.</title>
        <authorList>
            <person name="Liu J."/>
            <person name="Liu J."/>
            <person name="Zhang S.H."/>
            <person name="Liang J."/>
            <person name="Lin H."/>
            <person name="Song D."/>
            <person name="Yang G.P."/>
            <person name="Todd J.D."/>
            <person name="Zhang X.H."/>
        </authorList>
    </citation>
    <scope>NUCLEOTIDE SEQUENCE [LARGE SCALE GENOMIC DNA]</scope>
    <source>
        <strain evidence="7 8">ZYFD042</strain>
    </source>
</reference>
<dbReference type="PANTHER" id="PTHR32196:SF72">
    <property type="entry name" value="RIBOSE IMPORT PERMEASE PROTEIN RBSC"/>
    <property type="match status" value="1"/>
</dbReference>
<dbReference type="AlphaFoldDB" id="A0A443JPD4"/>
<dbReference type="InterPro" id="IPR001851">
    <property type="entry name" value="ABC_transp_permease"/>
</dbReference>
<evidence type="ECO:0000313" key="7">
    <source>
        <dbReference type="EMBL" id="RWR22363.1"/>
    </source>
</evidence>
<dbReference type="EMBL" id="RBZY01000005">
    <property type="protein sequence ID" value="RWR22363.1"/>
    <property type="molecule type" value="Genomic_DNA"/>
</dbReference>
<feature type="transmembrane region" description="Helical" evidence="6">
    <location>
        <begin position="317"/>
        <end position="336"/>
    </location>
</feature>
<feature type="transmembrane region" description="Helical" evidence="6">
    <location>
        <begin position="292"/>
        <end position="311"/>
    </location>
</feature>
<keyword evidence="3 6" id="KW-0812">Transmembrane</keyword>
<dbReference type="GO" id="GO:0022857">
    <property type="term" value="F:transmembrane transporter activity"/>
    <property type="evidence" value="ECO:0007669"/>
    <property type="project" value="InterPro"/>
</dbReference>
<evidence type="ECO:0000256" key="1">
    <source>
        <dbReference type="ARBA" id="ARBA00004651"/>
    </source>
</evidence>
<feature type="transmembrane region" description="Helical" evidence="6">
    <location>
        <begin position="32"/>
        <end position="52"/>
    </location>
</feature>
<accession>A0A443JPD4</accession>
<evidence type="ECO:0000256" key="2">
    <source>
        <dbReference type="ARBA" id="ARBA00022475"/>
    </source>
</evidence>
<keyword evidence="4 6" id="KW-1133">Transmembrane helix</keyword>
<protein>
    <submittedName>
        <fullName evidence="7">ABC transporter permease</fullName>
    </submittedName>
</protein>
<feature type="transmembrane region" description="Helical" evidence="6">
    <location>
        <begin position="73"/>
        <end position="106"/>
    </location>
</feature>
<keyword evidence="5 6" id="KW-0472">Membrane</keyword>
<dbReference type="CDD" id="cd06579">
    <property type="entry name" value="TM_PBP1_transp_AraH_like"/>
    <property type="match status" value="1"/>
</dbReference>
<dbReference type="OrthoDB" id="6844941at2"/>
<feature type="transmembrane region" description="Helical" evidence="6">
    <location>
        <begin position="187"/>
        <end position="207"/>
    </location>
</feature>
<organism evidence="7 8">
    <name type="scientific">Microbacterium enclense</name>
    <dbReference type="NCBI Taxonomy" id="993073"/>
    <lineage>
        <taxon>Bacteria</taxon>
        <taxon>Bacillati</taxon>
        <taxon>Actinomycetota</taxon>
        <taxon>Actinomycetes</taxon>
        <taxon>Micrococcales</taxon>
        <taxon>Microbacteriaceae</taxon>
        <taxon>Microbacterium</taxon>
    </lineage>
</organism>
<evidence type="ECO:0000313" key="8">
    <source>
        <dbReference type="Proteomes" id="UP000285970"/>
    </source>
</evidence>
<dbReference type="Pfam" id="PF02653">
    <property type="entry name" value="BPD_transp_2"/>
    <property type="match status" value="1"/>
</dbReference>
<dbReference type="PANTHER" id="PTHR32196">
    <property type="entry name" value="ABC TRANSPORTER PERMEASE PROTEIN YPHD-RELATED-RELATED"/>
    <property type="match status" value="1"/>
</dbReference>
<dbReference type="Proteomes" id="UP000285970">
    <property type="component" value="Unassembled WGS sequence"/>
</dbReference>
<evidence type="ECO:0000256" key="5">
    <source>
        <dbReference type="ARBA" id="ARBA00023136"/>
    </source>
</evidence>
<sequence length="346" mass="35563">MTNTTERPPVADTTAIRTREHHIARRTRFSGWAEPVALVGAMVVLVIVFSLLNPRFASVSNLQNILDQATVPLIVGVGATLVILLGSIDLSVEGVMGAAGMAWILLSANTRGGPDLGPLAWIIALAVGAALGWLSGVIFTRLKVPSFIVTLGIWYVGLGVATILFGTESIPTLTDDALSTWSSQTTAGIPNGFWLAVGVVVLGVLLLRYTRFGRLTLAIGDNEGIARSAGMPVARIKTAVFLVAGLLSGLAGIIATMKLGAGSATVGAGTLFLVIPAVVIGGTSLGGGRGGILRTVLGVFLLTVLSNGLILSGVSPSFQSAVSGAILVVAIVAAAWSQRNRLRIAK</sequence>
<proteinExistence type="predicted"/>
<comment type="caution">
    <text evidence="7">The sequence shown here is derived from an EMBL/GenBank/DDBJ whole genome shotgun (WGS) entry which is preliminary data.</text>
</comment>
<evidence type="ECO:0000256" key="4">
    <source>
        <dbReference type="ARBA" id="ARBA00022989"/>
    </source>
</evidence>
<keyword evidence="2" id="KW-1003">Cell membrane</keyword>
<dbReference type="GO" id="GO:0005886">
    <property type="term" value="C:plasma membrane"/>
    <property type="evidence" value="ECO:0007669"/>
    <property type="project" value="UniProtKB-SubCell"/>
</dbReference>
<dbReference type="RefSeq" id="WP_128216534.1">
    <property type="nucleotide sequence ID" value="NZ_RBZY01000005.1"/>
</dbReference>
<feature type="transmembrane region" description="Helical" evidence="6">
    <location>
        <begin position="147"/>
        <end position="167"/>
    </location>
</feature>
<feature type="transmembrane region" description="Helical" evidence="6">
    <location>
        <begin position="236"/>
        <end position="255"/>
    </location>
</feature>
<name>A0A443JPD4_9MICO</name>
<feature type="transmembrane region" description="Helical" evidence="6">
    <location>
        <begin position="261"/>
        <end position="280"/>
    </location>
</feature>
<evidence type="ECO:0000256" key="3">
    <source>
        <dbReference type="ARBA" id="ARBA00022692"/>
    </source>
</evidence>
<comment type="subcellular location">
    <subcellularLocation>
        <location evidence="1">Cell membrane</location>
        <topology evidence="1">Multi-pass membrane protein</topology>
    </subcellularLocation>
</comment>